<dbReference type="GeneID" id="49323566"/>
<dbReference type="Proteomes" id="UP000266633">
    <property type="component" value="Unassembled WGS sequence"/>
</dbReference>
<organism evidence="2 4">
    <name type="scientific">Dickeya dianthicola</name>
    <dbReference type="NCBI Taxonomy" id="204039"/>
    <lineage>
        <taxon>Bacteria</taxon>
        <taxon>Pseudomonadati</taxon>
        <taxon>Pseudomonadota</taxon>
        <taxon>Gammaproteobacteria</taxon>
        <taxon>Enterobacterales</taxon>
        <taxon>Pectobacteriaceae</taxon>
        <taxon>Dickeya</taxon>
    </lineage>
</organism>
<evidence type="ECO:0000313" key="2">
    <source>
        <dbReference type="EMBL" id="PWD72994.1"/>
    </source>
</evidence>
<dbReference type="EMBL" id="QZDO01000034">
    <property type="protein sequence ID" value="RJL72339.1"/>
    <property type="molecule type" value="Genomic_DNA"/>
</dbReference>
<dbReference type="RefSeq" id="WP_024107220.1">
    <property type="nucleotide sequence ID" value="NZ_CP031560.1"/>
</dbReference>
<comment type="caution">
    <text evidence="2">The sequence shown here is derived from an EMBL/GenBank/DDBJ whole genome shotgun (WGS) entry which is preliminary data.</text>
</comment>
<accession>A0AAP2GF64</accession>
<evidence type="ECO:0000313" key="5">
    <source>
        <dbReference type="Proteomes" id="UP000266633"/>
    </source>
</evidence>
<name>A0AAP2GF64_9GAMM</name>
<evidence type="ECO:0000313" key="4">
    <source>
        <dbReference type="Proteomes" id="UP000245055"/>
    </source>
</evidence>
<evidence type="ECO:0000313" key="3">
    <source>
        <dbReference type="EMBL" id="RJL72339.1"/>
    </source>
</evidence>
<reference evidence="3 5" key="2">
    <citation type="submission" date="2018-09" db="EMBL/GenBank/DDBJ databases">
        <title>Phylogenetic diversity of Pectobacterium and Dickeya strains causing blackleg disease of potato in Morocco.</title>
        <authorList>
            <person name="Oulghazi S."/>
            <person name="Moumni M."/>
            <person name="Faure D."/>
        </authorList>
    </citation>
    <scope>NUCLEOTIDE SEQUENCE [LARGE SCALE GENOMIC DNA]</scope>
    <source>
        <strain evidence="3 5">S4.16.03.LID</strain>
    </source>
</reference>
<feature type="region of interest" description="Disordered" evidence="1">
    <location>
        <begin position="228"/>
        <end position="249"/>
    </location>
</feature>
<dbReference type="AlphaFoldDB" id="A0AAP2GF64"/>
<gene>
    <name evidence="3" type="ORF">D5077_10930</name>
    <name evidence="2" type="ORF">DF213_12675</name>
</gene>
<evidence type="ECO:0000256" key="1">
    <source>
        <dbReference type="SAM" id="MobiDB-lite"/>
    </source>
</evidence>
<dbReference type="Proteomes" id="UP000245055">
    <property type="component" value="Unassembled WGS sequence"/>
</dbReference>
<sequence length="853" mass="95769">MTSPSFIPRQTPHDDPDSVANLLRAGLAQVQQLSGNRWTDYNLHDPGVTLLELLCFALTDLIYRTDFEVADYLTQPDGRLDFTAQGLMLPEQIFPPRPCTRQDYQQTLLDAMAEVEQAWVTPDGQGRYHIDLLLTEAARQRCDHHPALRDDIVDAAAHLYHRARNLGEDLAGVRLIDNHGLRLHADIELHDYNNANNLFNNANNLHDNADNLAAEIYFQAEQWIRGGDTDDPIDNDADSHTDNALDNDVDNHIDNHTGTPGDERVAAVRPLSALYTRLINIDGVGHIRQLRLIPQLSRDDDPDNAPDHFSPGDWILLPKKHDDIDLTLTHQGHPLAIDFSAMSIQLVRREAQNGTLREQIRRQTATLIPPPHGTWRALADYRSIQSLFPGVYRLDAPRVPAALNRQEQAQVQQFRGYLLLFEQLMANFCANLANLRELFSPATDSGRSYAFGLLGDEQFRGVDDLYPDDAAARFHHLLADIDHYPDRKGRLLDYLLALYGETLDARLWRQPGEVLDDRGQGHRQLEYPRRFIQSIDRLTRDRGAGFNTRRPMTERENRGGFADRVALLLGMDDADAWPYSQTLARQGWQLLADDAFQHSAAGQSHLQWLDQDALDSLLDVPLNDAPPPGSAEATTTAHDVLALRLRPLPVALLQRGVTLEHYRILPPGAGDNRYQALFRLSPAPGVQNGLWLHLAASRQPTPLVRVVNQLRRELIRLNQRCEGVYVVEHLLLRPTRGGDDGDPFPGQISLMLPGYTARGGNPVFRAQAEALIARQCPAHLLPRCYWLDIHATGEFETAWLAWLDARRESSGQPSCDDAAARLTALLQSLHAQALFSQPPFSPSPFPQPQGQDA</sequence>
<feature type="compositionally biased region" description="Basic and acidic residues" evidence="1">
    <location>
        <begin position="237"/>
        <end position="249"/>
    </location>
</feature>
<keyword evidence="5" id="KW-1185">Reference proteome</keyword>
<protein>
    <submittedName>
        <fullName evidence="2">Uncharacterized protein</fullName>
    </submittedName>
</protein>
<proteinExistence type="predicted"/>
<reference evidence="2 4" key="1">
    <citation type="submission" date="2018-05" db="EMBL/GenBank/DDBJ databases">
        <title>Genomic diversity of pathogens causing Blackleg of Potato in Pakistan.</title>
        <authorList>
            <person name="Sarfraz S."/>
            <person name="Riaz K."/>
            <person name="Oulghazi S."/>
            <person name="Cigna J."/>
            <person name="Sahi S.T."/>
            <person name="Khan S.H."/>
            <person name="Hameed A."/>
            <person name="Faure D."/>
        </authorList>
    </citation>
    <scope>NUCLEOTIDE SEQUENCE [LARGE SCALE GENOMIC DNA]</scope>
    <source>
        <strain evidence="2 4">SS70</strain>
    </source>
</reference>
<dbReference type="EMBL" id="QESZ01000017">
    <property type="protein sequence ID" value="PWD72994.1"/>
    <property type="molecule type" value="Genomic_DNA"/>
</dbReference>